<dbReference type="SUPFAM" id="SSF52540">
    <property type="entry name" value="P-loop containing nucleoside triphosphate hydrolases"/>
    <property type="match status" value="1"/>
</dbReference>
<dbReference type="EMBL" id="CP150951">
    <property type="protein sequence ID" value="WZC49313.1"/>
    <property type="molecule type" value="Genomic_DNA"/>
</dbReference>
<keyword evidence="5 13" id="KW-0444">Lipid biosynthesis</keyword>
<protein>
    <recommendedName>
        <fullName evidence="4 13">Tetraacyldisaccharide 4'-kinase</fullName>
        <ecNumber evidence="3 13">2.7.1.130</ecNumber>
    </recommendedName>
    <alternativeName>
        <fullName evidence="12 13">Lipid A 4'-kinase</fullName>
    </alternativeName>
</protein>
<comment type="pathway">
    <text evidence="2 13">Glycolipid biosynthesis; lipid IV(A) biosynthesis; lipid IV(A) from (3R)-3-hydroxytetradecanoyl-[acyl-carrier-protein] and UDP-N-acetyl-alpha-D-glucosamine: step 6/6.</text>
</comment>
<evidence type="ECO:0000256" key="8">
    <source>
        <dbReference type="ARBA" id="ARBA00022741"/>
    </source>
</evidence>
<evidence type="ECO:0000256" key="13">
    <source>
        <dbReference type="HAMAP-Rule" id="MF_00409"/>
    </source>
</evidence>
<keyword evidence="15" id="KW-1185">Reference proteome</keyword>
<dbReference type="RefSeq" id="WP_341367423.1">
    <property type="nucleotide sequence ID" value="NZ_CP150951.2"/>
</dbReference>
<evidence type="ECO:0000256" key="7">
    <source>
        <dbReference type="ARBA" id="ARBA00022679"/>
    </source>
</evidence>
<evidence type="ECO:0000256" key="1">
    <source>
        <dbReference type="ARBA" id="ARBA00002274"/>
    </source>
</evidence>
<keyword evidence="11 13" id="KW-0443">Lipid metabolism</keyword>
<evidence type="ECO:0000313" key="14">
    <source>
        <dbReference type="EMBL" id="WZC49313.1"/>
    </source>
</evidence>
<evidence type="ECO:0000256" key="2">
    <source>
        <dbReference type="ARBA" id="ARBA00004870"/>
    </source>
</evidence>
<evidence type="ECO:0000256" key="12">
    <source>
        <dbReference type="ARBA" id="ARBA00029757"/>
    </source>
</evidence>
<organism evidence="14 15">
    <name type="scientific">Yoonia phaeophyticola</name>
    <dbReference type="NCBI Taxonomy" id="3137369"/>
    <lineage>
        <taxon>Bacteria</taxon>
        <taxon>Pseudomonadati</taxon>
        <taxon>Pseudomonadota</taxon>
        <taxon>Alphaproteobacteria</taxon>
        <taxon>Rhodobacterales</taxon>
        <taxon>Paracoccaceae</taxon>
        <taxon>Yoonia</taxon>
    </lineage>
</organism>
<keyword evidence="6 13" id="KW-0441">Lipid A biosynthesis</keyword>
<dbReference type="EC" id="2.7.1.130" evidence="3 13"/>
<dbReference type="NCBIfam" id="TIGR00682">
    <property type="entry name" value="lpxK"/>
    <property type="match status" value="1"/>
</dbReference>
<dbReference type="Pfam" id="PF02606">
    <property type="entry name" value="LpxK"/>
    <property type="match status" value="1"/>
</dbReference>
<feature type="binding site" evidence="13">
    <location>
        <begin position="55"/>
        <end position="62"/>
    </location>
    <ligand>
        <name>ATP</name>
        <dbReference type="ChEBI" id="CHEBI:30616"/>
    </ligand>
</feature>
<comment type="function">
    <text evidence="1 13">Transfers the gamma-phosphate of ATP to the 4'-position of a tetraacyldisaccharide 1-phosphate intermediate (termed DS-1-P) to form tetraacyldisaccharide 1,4'-bis-phosphate (lipid IVA).</text>
</comment>
<keyword evidence="8 13" id="KW-0547">Nucleotide-binding</keyword>
<evidence type="ECO:0000256" key="4">
    <source>
        <dbReference type="ARBA" id="ARBA00016436"/>
    </source>
</evidence>
<evidence type="ECO:0000256" key="9">
    <source>
        <dbReference type="ARBA" id="ARBA00022777"/>
    </source>
</evidence>
<reference evidence="15" key="1">
    <citation type="submission" date="2024-04" db="EMBL/GenBank/DDBJ databases">
        <title>Phylogenomic analyses of a clade within the roseobacter group suggest taxonomic reassignments of species of the genera Aestuariivita, Citreicella, Loktanella, Nautella, Pelagibaca, Ruegeria, Thalassobius, Thiobacimonas and Tropicibacter, and the proposal o.</title>
        <authorList>
            <person name="Jeon C.O."/>
        </authorList>
    </citation>
    <scope>NUCLEOTIDE SEQUENCE [LARGE SCALE GENOMIC DNA]</scope>
    <source>
        <strain evidence="15">BS5-3</strain>
    </source>
</reference>
<keyword evidence="10 13" id="KW-0067">ATP-binding</keyword>
<evidence type="ECO:0000256" key="3">
    <source>
        <dbReference type="ARBA" id="ARBA00012071"/>
    </source>
</evidence>
<name>A0ABZ2V9L1_9RHOB</name>
<gene>
    <name evidence="13 14" type="primary">lpxK</name>
    <name evidence="14" type="ORF">AABB29_01215</name>
</gene>
<proteinExistence type="inferred from homology"/>
<dbReference type="GO" id="GO:0009029">
    <property type="term" value="F:lipid-A 4'-kinase activity"/>
    <property type="evidence" value="ECO:0007669"/>
    <property type="project" value="UniProtKB-EC"/>
</dbReference>
<evidence type="ECO:0000256" key="5">
    <source>
        <dbReference type="ARBA" id="ARBA00022516"/>
    </source>
</evidence>
<evidence type="ECO:0000313" key="15">
    <source>
        <dbReference type="Proteomes" id="UP001440612"/>
    </source>
</evidence>
<dbReference type="Proteomes" id="UP001440612">
    <property type="component" value="Chromosome"/>
</dbReference>
<keyword evidence="9 13" id="KW-0418">Kinase</keyword>
<evidence type="ECO:0000256" key="11">
    <source>
        <dbReference type="ARBA" id="ARBA00023098"/>
    </source>
</evidence>
<sequence>MRAPSFWFRPPDAPGIMARLLAPLGAIYAGLTARRVGQTPKITAKVPIICIGNINAGGTGKTPTTIALIERLQARGYAPHVVSRGYGGTLDGPVQVDERGHKAGETGDEPLLLAAFAPTWVAKDRAAGVAQAQAAGADVILLDDGFQNPDVAKDLSIIVVDALRGFGNGRVIPAGPLREPVPAGLRRADLVLSIGPPAAQDRFEATWHHDLPHLSGHLAPLPTGMPWRDLKLLAFAGIGHPEKFFITLRDMGAEVIRAEALADHQPLTDALMKRLEIEAHTRQAQLVTTEKDAVRLPDSFRMKVLTLPVRLMLEDWEPLDAALDRLGLVAKPTKENGPEGGPAD</sequence>
<keyword evidence="7 13" id="KW-0808">Transferase</keyword>
<evidence type="ECO:0000256" key="10">
    <source>
        <dbReference type="ARBA" id="ARBA00022840"/>
    </source>
</evidence>
<evidence type="ECO:0000256" key="6">
    <source>
        <dbReference type="ARBA" id="ARBA00022556"/>
    </source>
</evidence>
<dbReference type="PANTHER" id="PTHR42724">
    <property type="entry name" value="TETRAACYLDISACCHARIDE 4'-KINASE"/>
    <property type="match status" value="1"/>
</dbReference>
<comment type="similarity">
    <text evidence="13">Belongs to the LpxK family.</text>
</comment>
<dbReference type="HAMAP" id="MF_00409">
    <property type="entry name" value="LpxK"/>
    <property type="match status" value="1"/>
</dbReference>
<dbReference type="InterPro" id="IPR027417">
    <property type="entry name" value="P-loop_NTPase"/>
</dbReference>
<comment type="catalytic activity">
    <reaction evidence="13">
        <text>a lipid A disaccharide + ATP = a lipid IVA + ADP + H(+)</text>
        <dbReference type="Rhea" id="RHEA:67840"/>
        <dbReference type="ChEBI" id="CHEBI:15378"/>
        <dbReference type="ChEBI" id="CHEBI:30616"/>
        <dbReference type="ChEBI" id="CHEBI:176343"/>
        <dbReference type="ChEBI" id="CHEBI:176425"/>
        <dbReference type="ChEBI" id="CHEBI:456216"/>
        <dbReference type="EC" id="2.7.1.130"/>
    </reaction>
</comment>
<dbReference type="InterPro" id="IPR003758">
    <property type="entry name" value="LpxK"/>
</dbReference>
<dbReference type="PANTHER" id="PTHR42724:SF1">
    <property type="entry name" value="TETRAACYLDISACCHARIDE 4'-KINASE, MITOCHONDRIAL-RELATED"/>
    <property type="match status" value="1"/>
</dbReference>
<accession>A0ABZ2V9L1</accession>